<reference evidence="5 6" key="1">
    <citation type="submission" date="2015-10" db="EMBL/GenBank/DDBJ databases">
        <title>Draft genome sequence of pyrrolomycin-producing Streptomyces vitaminophilus.</title>
        <authorList>
            <person name="Graham D.E."/>
            <person name="Mahan K.M."/>
            <person name="Klingeman D.M."/>
            <person name="Hettich R.L."/>
            <person name="Parry R.J."/>
        </authorList>
    </citation>
    <scope>NUCLEOTIDE SEQUENCE [LARGE SCALE GENOMIC DNA]</scope>
    <source>
        <strain evidence="5 6">ATCC 31673</strain>
    </source>
</reference>
<dbReference type="STRING" id="76728.AQ490_15405"/>
<gene>
    <name evidence="5" type="ORF">AQ490_15405</name>
</gene>
<dbReference type="OrthoDB" id="2633250at2"/>
<dbReference type="EMBL" id="LLZU01000005">
    <property type="protein sequence ID" value="KRV50467.1"/>
    <property type="molecule type" value="Genomic_DNA"/>
</dbReference>
<dbReference type="GO" id="GO:0005509">
    <property type="term" value="F:calcium ion binding"/>
    <property type="evidence" value="ECO:0007669"/>
    <property type="project" value="TreeGrafter"/>
</dbReference>
<feature type="active site" description="Proton donor/acceptor" evidence="2">
    <location>
        <position position="197"/>
    </location>
</feature>
<dbReference type="Proteomes" id="UP000050867">
    <property type="component" value="Unassembled WGS sequence"/>
</dbReference>
<evidence type="ECO:0000259" key="4">
    <source>
        <dbReference type="Pfam" id="PF08450"/>
    </source>
</evidence>
<dbReference type="PRINTS" id="PR01790">
    <property type="entry name" value="SMP30FAMILY"/>
</dbReference>
<dbReference type="eggNOG" id="COG3386">
    <property type="taxonomic scope" value="Bacteria"/>
</dbReference>
<feature type="binding site" evidence="3">
    <location>
        <position position="100"/>
    </location>
    <ligand>
        <name>substrate</name>
    </ligand>
</feature>
<dbReference type="InterPro" id="IPR011042">
    <property type="entry name" value="6-blade_b-propeller_TolB-like"/>
</dbReference>
<comment type="caution">
    <text evidence="5">The sequence shown here is derived from an EMBL/GenBank/DDBJ whole genome shotgun (WGS) entry which is preliminary data.</text>
</comment>
<dbReference type="PANTHER" id="PTHR10907:SF47">
    <property type="entry name" value="REGUCALCIN"/>
    <property type="match status" value="1"/>
</dbReference>
<evidence type="ECO:0000256" key="3">
    <source>
        <dbReference type="PIRSR" id="PIRSR605511-2"/>
    </source>
</evidence>
<protein>
    <submittedName>
        <fullName evidence="5">Calcium-binding protein</fullName>
    </submittedName>
</protein>
<name>A0A0T6LWD4_WENVI</name>
<feature type="binding site" evidence="3">
    <location>
        <position position="18"/>
    </location>
    <ligand>
        <name>a divalent metal cation</name>
        <dbReference type="ChEBI" id="CHEBI:60240"/>
    </ligand>
</feature>
<keyword evidence="3" id="KW-0479">Metal-binding</keyword>
<organism evidence="5 6">
    <name type="scientific">Wenjunlia vitaminophila</name>
    <name type="common">Streptomyces vitaminophilus</name>
    <dbReference type="NCBI Taxonomy" id="76728"/>
    <lineage>
        <taxon>Bacteria</taxon>
        <taxon>Bacillati</taxon>
        <taxon>Actinomycetota</taxon>
        <taxon>Actinomycetes</taxon>
        <taxon>Kitasatosporales</taxon>
        <taxon>Streptomycetaceae</taxon>
        <taxon>Wenjunlia</taxon>
    </lineage>
</organism>
<proteinExistence type="inferred from homology"/>
<comment type="cofactor">
    <cofactor evidence="3">
        <name>Zn(2+)</name>
        <dbReference type="ChEBI" id="CHEBI:29105"/>
    </cofactor>
    <text evidence="3">Binds 1 divalent metal cation per subunit.</text>
</comment>
<evidence type="ECO:0000256" key="2">
    <source>
        <dbReference type="PIRSR" id="PIRSR605511-1"/>
    </source>
</evidence>
<evidence type="ECO:0000313" key="6">
    <source>
        <dbReference type="Proteomes" id="UP000050867"/>
    </source>
</evidence>
<evidence type="ECO:0000256" key="1">
    <source>
        <dbReference type="ARBA" id="ARBA00008853"/>
    </source>
</evidence>
<dbReference type="SUPFAM" id="SSF63829">
    <property type="entry name" value="Calcium-dependent phosphotriesterase"/>
    <property type="match status" value="1"/>
</dbReference>
<dbReference type="GO" id="GO:0004341">
    <property type="term" value="F:gluconolactonase activity"/>
    <property type="evidence" value="ECO:0007669"/>
    <property type="project" value="TreeGrafter"/>
</dbReference>
<dbReference type="Pfam" id="PF08450">
    <property type="entry name" value="SGL"/>
    <property type="match status" value="1"/>
</dbReference>
<dbReference type="InterPro" id="IPR013658">
    <property type="entry name" value="SGL"/>
</dbReference>
<dbReference type="AlphaFoldDB" id="A0A0T6LWD4"/>
<keyword evidence="3" id="KW-0862">Zinc</keyword>
<sequence>MNSETPDRLPVPAAELAEGPTWDPVGNRLVWVDILGCEVHTTDPSTGEDTVLRTEQHVGAAKPRAGGGLVVNLRDGVGTYDAAGGFAWLHYDPVPGRRGNDAAVDALGTLWAGSMRYDNAPGGGALVRVAPSGAAVTVLDEVTCSNGLGWSPDGRLMYYVDTPTRRIDVFDVDPDSGDVRNRRPLVVLPDDTAGSPDGLTVDADGCVWVALWDGYAVHRYAPDGTLDRVLDLPVQFPTACAFGGPGLHDLFVTSASLGLDRTARAEQPLAGSVLVIPDAGQGLPGHAFAG</sequence>
<feature type="binding site" evidence="3">
    <location>
        <position position="146"/>
    </location>
    <ligand>
        <name>a divalent metal cation</name>
        <dbReference type="ChEBI" id="CHEBI:60240"/>
    </ligand>
</feature>
<feature type="domain" description="SMP-30/Gluconolactonase/LRE-like region" evidence="4">
    <location>
        <begin position="16"/>
        <end position="256"/>
    </location>
</feature>
<feature type="binding site" evidence="3">
    <location>
        <position position="118"/>
    </location>
    <ligand>
        <name>substrate</name>
    </ligand>
</feature>
<dbReference type="InterPro" id="IPR005511">
    <property type="entry name" value="SMP-30"/>
</dbReference>
<comment type="similarity">
    <text evidence="1">Belongs to the SMP-30/CGR1 family.</text>
</comment>
<keyword evidence="6" id="KW-1185">Reference proteome</keyword>
<evidence type="ECO:0000313" key="5">
    <source>
        <dbReference type="EMBL" id="KRV50467.1"/>
    </source>
</evidence>
<feature type="binding site" evidence="3">
    <location>
        <position position="98"/>
    </location>
    <ligand>
        <name>substrate</name>
    </ligand>
</feature>
<dbReference type="Gene3D" id="2.120.10.30">
    <property type="entry name" value="TolB, C-terminal domain"/>
    <property type="match status" value="1"/>
</dbReference>
<feature type="binding site" evidence="3">
    <location>
        <position position="197"/>
    </location>
    <ligand>
        <name>a divalent metal cation</name>
        <dbReference type="ChEBI" id="CHEBI:60240"/>
    </ligand>
</feature>
<dbReference type="PANTHER" id="PTHR10907">
    <property type="entry name" value="REGUCALCIN"/>
    <property type="match status" value="1"/>
</dbReference>
<dbReference type="GO" id="GO:0019853">
    <property type="term" value="P:L-ascorbic acid biosynthetic process"/>
    <property type="evidence" value="ECO:0007669"/>
    <property type="project" value="TreeGrafter"/>
</dbReference>
<accession>A0A0T6LWD4</accession>
<dbReference type="RefSeq" id="WP_018381659.1">
    <property type="nucleotide sequence ID" value="NZ_LLZU01000005.1"/>
</dbReference>